<organism evidence="4 6">
    <name type="scientific">Rhizophagus clarus</name>
    <dbReference type="NCBI Taxonomy" id="94130"/>
    <lineage>
        <taxon>Eukaryota</taxon>
        <taxon>Fungi</taxon>
        <taxon>Fungi incertae sedis</taxon>
        <taxon>Mucoromycota</taxon>
        <taxon>Glomeromycotina</taxon>
        <taxon>Glomeromycetes</taxon>
        <taxon>Glomerales</taxon>
        <taxon>Glomeraceae</taxon>
        <taxon>Rhizophagus</taxon>
    </lineage>
</organism>
<dbReference type="InterPro" id="IPR004087">
    <property type="entry name" value="KH_dom"/>
</dbReference>
<keyword evidence="6" id="KW-1185">Reference proteome</keyword>
<keyword evidence="1" id="KW-0694">RNA-binding</keyword>
<dbReference type="Proteomes" id="UP000615446">
    <property type="component" value="Unassembled WGS sequence"/>
</dbReference>
<accession>A0A2Z6S640</accession>
<gene>
    <name evidence="5" type="ORF">RCL2_000682500</name>
    <name evidence="4" type="ORF">RclHR1_05790001</name>
</gene>
<evidence type="ECO:0000313" key="5">
    <source>
        <dbReference type="EMBL" id="GES79525.1"/>
    </source>
</evidence>
<dbReference type="AlphaFoldDB" id="A0A2Z6S640"/>
<reference evidence="5" key="2">
    <citation type="submission" date="2019-10" db="EMBL/GenBank/DDBJ databases">
        <title>Conservation and host-specific expression of non-tandemly repeated heterogenous ribosome RNA gene in arbuscular mycorrhizal fungi.</title>
        <authorList>
            <person name="Maeda T."/>
            <person name="Kobayashi Y."/>
            <person name="Nakagawa T."/>
            <person name="Ezawa T."/>
            <person name="Yamaguchi K."/>
            <person name="Bino T."/>
            <person name="Nishimoto Y."/>
            <person name="Shigenobu S."/>
            <person name="Kawaguchi M."/>
        </authorList>
    </citation>
    <scope>NUCLEOTIDE SEQUENCE</scope>
    <source>
        <strain evidence="5">HR1</strain>
    </source>
</reference>
<evidence type="ECO:0000313" key="4">
    <source>
        <dbReference type="EMBL" id="GBC04620.1"/>
    </source>
</evidence>
<dbReference type="InterPro" id="IPR036612">
    <property type="entry name" value="KH_dom_type_1_sf"/>
</dbReference>
<evidence type="ECO:0000259" key="3">
    <source>
        <dbReference type="SMART" id="SM00322"/>
    </source>
</evidence>
<comment type="caution">
    <text evidence="4">The sequence shown here is derived from an EMBL/GenBank/DDBJ whole genome shotgun (WGS) entry which is preliminary data.</text>
</comment>
<dbReference type="Proteomes" id="UP000247702">
    <property type="component" value="Unassembled WGS sequence"/>
</dbReference>
<dbReference type="Gene3D" id="3.30.1370.10">
    <property type="entry name" value="K Homology domain, type 1"/>
    <property type="match status" value="1"/>
</dbReference>
<dbReference type="GO" id="GO:0003723">
    <property type="term" value="F:RNA binding"/>
    <property type="evidence" value="ECO:0007669"/>
    <property type="project" value="UniProtKB-UniRule"/>
</dbReference>
<reference evidence="4 6" key="1">
    <citation type="submission" date="2017-11" db="EMBL/GenBank/DDBJ databases">
        <title>The genome of Rhizophagus clarus HR1 reveals common genetic basis of auxotrophy among arbuscular mycorrhizal fungi.</title>
        <authorList>
            <person name="Kobayashi Y."/>
        </authorList>
    </citation>
    <scope>NUCLEOTIDE SEQUENCE [LARGE SCALE GENOMIC DNA]</scope>
    <source>
        <strain evidence="4 6">HR1</strain>
    </source>
</reference>
<dbReference type="PROSITE" id="PS50084">
    <property type="entry name" value="KH_TYPE_1"/>
    <property type="match status" value="1"/>
</dbReference>
<feature type="compositionally biased region" description="Basic and acidic residues" evidence="2">
    <location>
        <begin position="100"/>
        <end position="127"/>
    </location>
</feature>
<feature type="domain" description="K Homology" evidence="3">
    <location>
        <begin position="7"/>
        <end position="83"/>
    </location>
</feature>
<dbReference type="EMBL" id="BEXD01003958">
    <property type="protein sequence ID" value="GBC04620.1"/>
    <property type="molecule type" value="Genomic_DNA"/>
</dbReference>
<proteinExistence type="predicted"/>
<evidence type="ECO:0000313" key="6">
    <source>
        <dbReference type="Proteomes" id="UP000247702"/>
    </source>
</evidence>
<dbReference type="InterPro" id="IPR004088">
    <property type="entry name" value="KH_dom_type_1"/>
</dbReference>
<evidence type="ECO:0000256" key="1">
    <source>
        <dbReference type="PROSITE-ProRule" id="PRU00117"/>
    </source>
</evidence>
<protein>
    <recommendedName>
        <fullName evidence="3">K Homology domain-containing protein</fullName>
    </recommendedName>
</protein>
<dbReference type="Pfam" id="PF00013">
    <property type="entry name" value="KH_1"/>
    <property type="match status" value="1"/>
</dbReference>
<dbReference type="EMBL" id="BLAL01000044">
    <property type="protein sequence ID" value="GES79525.1"/>
    <property type="molecule type" value="Genomic_DNA"/>
</dbReference>
<evidence type="ECO:0000256" key="2">
    <source>
        <dbReference type="SAM" id="MobiDB-lite"/>
    </source>
</evidence>
<sequence length="127" mass="14725">MYKVQIPTTSTKINIPKYIEIGKLIGREGCNLKPIEEETGTRIKVNTDTKPAHIEIKINEKITLLSCKDRVKEASNKLNNLMKTISEKEKKKKGGHNYSGKKDNHYAKTRSWKEKDLKKERITSERR</sequence>
<dbReference type="SMART" id="SM00322">
    <property type="entry name" value="KH"/>
    <property type="match status" value="1"/>
</dbReference>
<feature type="region of interest" description="Disordered" evidence="2">
    <location>
        <begin position="82"/>
        <end position="127"/>
    </location>
</feature>
<dbReference type="SUPFAM" id="SSF54791">
    <property type="entry name" value="Eukaryotic type KH-domain (KH-domain type I)"/>
    <property type="match status" value="1"/>
</dbReference>
<name>A0A2Z6S640_9GLOM</name>
<dbReference type="OrthoDB" id="752362at2759"/>